<dbReference type="Gene3D" id="1.10.8.270">
    <property type="entry name" value="putative rabgap domain of human tbc1 domain family member 14 like domains"/>
    <property type="match status" value="1"/>
</dbReference>
<proteinExistence type="predicted"/>
<dbReference type="EMBL" id="MN739316">
    <property type="protein sequence ID" value="QHS98401.1"/>
    <property type="molecule type" value="Genomic_DNA"/>
</dbReference>
<protein>
    <submittedName>
        <fullName evidence="1">Uncharacterized protein</fullName>
    </submittedName>
</protein>
<evidence type="ECO:0000313" key="1">
    <source>
        <dbReference type="EMBL" id="QHS98401.1"/>
    </source>
</evidence>
<sequence>MNKLPENIPEKFILEIDKPRIDLNALSSERSQFFRDSVDINKKDFEYIDSKYRELIKKWKQLFIKKNRNAIIRGLDIDPKFDNGYSIIERDMTRTGWSKYNFNSSQENIEKIKNILKALWYIDYFKDKKGYQQGDMFIIPIFLKLTNYNEIETFFLVLLFYYKNKWISLTNIGDANSYYYDLSFYAPIIQIFIKERPTFFKILLDKSDDDIVKELESFIIYFIRKPLIWKNIDNINTAKIIYNYIFKYGFEGWYTVLTGIFLITIEKQDTISTFRIFNDPEETGLYIDKITKMKNNEERITQEYLDKTRNTYFTEKKLKTLVKKYNKIKGKFSSYDHDKTITFAPFKPKPRNFLSKVFRGGKNKTKYKWVKIKKNKTRKKI</sequence>
<accession>A0A6C0C2S2</accession>
<dbReference type="AlphaFoldDB" id="A0A6C0C2S2"/>
<dbReference type="SUPFAM" id="SSF47923">
    <property type="entry name" value="Ypt/Rab-GAP domain of gyp1p"/>
    <property type="match status" value="1"/>
</dbReference>
<organism evidence="1">
    <name type="scientific">viral metagenome</name>
    <dbReference type="NCBI Taxonomy" id="1070528"/>
    <lineage>
        <taxon>unclassified sequences</taxon>
        <taxon>metagenomes</taxon>
        <taxon>organismal metagenomes</taxon>
    </lineage>
</organism>
<reference evidence="1" key="1">
    <citation type="journal article" date="2020" name="Nature">
        <title>Giant virus diversity and host interactions through global metagenomics.</title>
        <authorList>
            <person name="Schulz F."/>
            <person name="Roux S."/>
            <person name="Paez-Espino D."/>
            <person name="Jungbluth S."/>
            <person name="Walsh D.A."/>
            <person name="Denef V.J."/>
            <person name="McMahon K.D."/>
            <person name="Konstantinidis K.T."/>
            <person name="Eloe-Fadrosh E.A."/>
            <person name="Kyrpides N.C."/>
            <person name="Woyke T."/>
        </authorList>
    </citation>
    <scope>NUCLEOTIDE SEQUENCE</scope>
    <source>
        <strain evidence="1">GVMAG-M-3300020185-18</strain>
    </source>
</reference>
<name>A0A6C0C2S2_9ZZZZ</name>
<dbReference type="InterPro" id="IPR035969">
    <property type="entry name" value="Rab-GAP_TBC_sf"/>
</dbReference>